<dbReference type="InterPro" id="IPR019594">
    <property type="entry name" value="Glu/Gly-bd"/>
</dbReference>
<keyword evidence="7 12" id="KW-0472">Membrane</keyword>
<comment type="caution">
    <text evidence="15">The sequence shown here is derived from an EMBL/GenBank/DDBJ whole genome shotgun (WGS) entry which is preliminary data.</text>
</comment>
<comment type="subcellular location">
    <subcellularLocation>
        <location evidence="1">Cell membrane</location>
        <topology evidence="1">Multi-pass membrane protein</topology>
    </subcellularLocation>
</comment>
<evidence type="ECO:0000256" key="8">
    <source>
        <dbReference type="ARBA" id="ARBA00023170"/>
    </source>
</evidence>
<dbReference type="AlphaFoldDB" id="A0A8K0CWN5"/>
<evidence type="ECO:0000256" key="4">
    <source>
        <dbReference type="ARBA" id="ARBA00022692"/>
    </source>
</evidence>
<keyword evidence="3" id="KW-1003">Cell membrane</keyword>
<evidence type="ECO:0000256" key="7">
    <source>
        <dbReference type="ARBA" id="ARBA00023136"/>
    </source>
</evidence>
<feature type="domain" description="Ionotropic receptor 75a N-terminal" evidence="14">
    <location>
        <begin position="15"/>
        <end position="142"/>
    </location>
</feature>
<dbReference type="Proteomes" id="UP000801492">
    <property type="component" value="Unassembled WGS sequence"/>
</dbReference>
<sequence>MGENLTLIVNTQLNRHFGIIVDGDCINTASLLKQAEKLMLFGDTQHWLVMASNKSVLRYFTNLSLNINSDLYVALPGNTNSNNKPKWTIIDVYNPAYKHGGELKTEGIGSYNDAEGFKIDRQPNKYWVRRNMTGVTFKVMIVLREAATNMTLKEFLYCDNNRKTDSFVRFQCRLIHYCQDMYNFSMEIITTNTWGYEYAKGKFDGLTGALQNREADFGCSGLYIKPERLSILDFAVGFWTFRFIPDCGPSVFRRGNPKSNLFRKRHDTRSNKKPPPIIPADFVSSITVDSCCYREIFVFRQPRKHSFGRLFVRPMSPSVWFTMLAAALLILVTLKFSQKHEVNIVKATRDSLDQGWSTLVLFILGAICQQGTIVSFLLIKPPPTIKTPKDLLENPIKVGSEDSPYIKDYFETTKDPIAIKLYRTKILKPGYKPNYFSPEYGLKLVERGDFAYQVELNAGYTIISDTFSNRAICELGEVEMFPPRTLLTVLQKNSPFRDMLNY</sequence>
<evidence type="ECO:0000256" key="2">
    <source>
        <dbReference type="ARBA" id="ARBA00022448"/>
    </source>
</evidence>
<evidence type="ECO:0000256" key="5">
    <source>
        <dbReference type="ARBA" id="ARBA00022989"/>
    </source>
</evidence>
<keyword evidence="8" id="KW-0675">Receptor</keyword>
<keyword evidence="4 12" id="KW-0812">Transmembrane</keyword>
<evidence type="ECO:0000256" key="1">
    <source>
        <dbReference type="ARBA" id="ARBA00004651"/>
    </source>
</evidence>
<dbReference type="GO" id="GO:0005886">
    <property type="term" value="C:plasma membrane"/>
    <property type="evidence" value="ECO:0007669"/>
    <property type="project" value="UniProtKB-SubCell"/>
</dbReference>
<dbReference type="InterPro" id="IPR052192">
    <property type="entry name" value="Insect_Ionotropic_Sensory_Rcpt"/>
</dbReference>
<evidence type="ECO:0000256" key="10">
    <source>
        <dbReference type="ARBA" id="ARBA00023286"/>
    </source>
</evidence>
<dbReference type="PANTHER" id="PTHR42643">
    <property type="entry name" value="IONOTROPIC RECEPTOR 20A-RELATED"/>
    <property type="match status" value="1"/>
</dbReference>
<feature type="non-terminal residue" evidence="15">
    <location>
        <position position="1"/>
    </location>
</feature>
<evidence type="ECO:0000313" key="15">
    <source>
        <dbReference type="EMBL" id="KAF2895118.1"/>
    </source>
</evidence>
<dbReference type="GO" id="GO:0015276">
    <property type="term" value="F:ligand-gated monoatomic ion channel activity"/>
    <property type="evidence" value="ECO:0007669"/>
    <property type="project" value="InterPro"/>
</dbReference>
<organism evidence="15 16">
    <name type="scientific">Ignelater luminosus</name>
    <name type="common">Cucubano</name>
    <name type="synonym">Pyrophorus luminosus</name>
    <dbReference type="NCBI Taxonomy" id="2038154"/>
    <lineage>
        <taxon>Eukaryota</taxon>
        <taxon>Metazoa</taxon>
        <taxon>Ecdysozoa</taxon>
        <taxon>Arthropoda</taxon>
        <taxon>Hexapoda</taxon>
        <taxon>Insecta</taxon>
        <taxon>Pterygota</taxon>
        <taxon>Neoptera</taxon>
        <taxon>Endopterygota</taxon>
        <taxon>Coleoptera</taxon>
        <taxon>Polyphaga</taxon>
        <taxon>Elateriformia</taxon>
        <taxon>Elateroidea</taxon>
        <taxon>Elateridae</taxon>
        <taxon>Agrypninae</taxon>
        <taxon>Pyrophorini</taxon>
        <taxon>Ignelater</taxon>
    </lineage>
</organism>
<evidence type="ECO:0000256" key="9">
    <source>
        <dbReference type="ARBA" id="ARBA00023180"/>
    </source>
</evidence>
<evidence type="ECO:0000256" key="3">
    <source>
        <dbReference type="ARBA" id="ARBA00022475"/>
    </source>
</evidence>
<protein>
    <submittedName>
        <fullName evidence="15">Uncharacterized protein</fullName>
    </submittedName>
</protein>
<dbReference type="EMBL" id="VTPC01006231">
    <property type="protein sequence ID" value="KAF2895118.1"/>
    <property type="molecule type" value="Genomic_DNA"/>
</dbReference>
<gene>
    <name evidence="15" type="ORF">ILUMI_11048</name>
</gene>
<keyword evidence="11" id="KW-0407">Ion channel</keyword>
<evidence type="ECO:0000256" key="12">
    <source>
        <dbReference type="SAM" id="Phobius"/>
    </source>
</evidence>
<evidence type="ECO:0000256" key="6">
    <source>
        <dbReference type="ARBA" id="ARBA00023065"/>
    </source>
</evidence>
<keyword evidence="5 12" id="KW-1133">Transmembrane helix</keyword>
<evidence type="ECO:0000313" key="16">
    <source>
        <dbReference type="Proteomes" id="UP000801492"/>
    </source>
</evidence>
<proteinExistence type="predicted"/>
<accession>A0A8K0CWN5</accession>
<keyword evidence="2" id="KW-0813">Transport</keyword>
<evidence type="ECO:0000259" key="14">
    <source>
        <dbReference type="Pfam" id="PF24576"/>
    </source>
</evidence>
<evidence type="ECO:0000256" key="11">
    <source>
        <dbReference type="ARBA" id="ARBA00023303"/>
    </source>
</evidence>
<keyword evidence="16" id="KW-1185">Reference proteome</keyword>
<dbReference type="Pfam" id="PF24576">
    <property type="entry name" value="IR75A_N"/>
    <property type="match status" value="1"/>
</dbReference>
<feature type="domain" description="Ionotropic glutamate receptor L-glutamate and glycine-binding" evidence="13">
    <location>
        <begin position="161"/>
        <end position="240"/>
    </location>
</feature>
<dbReference type="Gene3D" id="3.40.190.10">
    <property type="entry name" value="Periplasmic binding protein-like II"/>
    <property type="match status" value="1"/>
</dbReference>
<dbReference type="Pfam" id="PF10613">
    <property type="entry name" value="Lig_chan-Glu_bd"/>
    <property type="match status" value="1"/>
</dbReference>
<keyword evidence="9" id="KW-0325">Glycoprotein</keyword>
<feature type="transmembrane region" description="Helical" evidence="12">
    <location>
        <begin position="319"/>
        <end position="336"/>
    </location>
</feature>
<dbReference type="OrthoDB" id="413361at2759"/>
<feature type="transmembrane region" description="Helical" evidence="12">
    <location>
        <begin position="356"/>
        <end position="379"/>
    </location>
</feature>
<keyword evidence="6" id="KW-0406">Ion transport</keyword>
<evidence type="ECO:0000259" key="13">
    <source>
        <dbReference type="Pfam" id="PF10613"/>
    </source>
</evidence>
<keyword evidence="10" id="KW-1071">Ligand-gated ion channel</keyword>
<name>A0A8K0CWN5_IGNLU</name>
<dbReference type="InterPro" id="IPR057074">
    <property type="entry name" value="IR75A_N"/>
</dbReference>
<reference evidence="15" key="1">
    <citation type="submission" date="2019-08" db="EMBL/GenBank/DDBJ databases">
        <title>The genome of the North American firefly Photinus pyralis.</title>
        <authorList>
            <consortium name="Photinus pyralis genome working group"/>
            <person name="Fallon T.R."/>
            <person name="Sander Lower S.E."/>
            <person name="Weng J.-K."/>
        </authorList>
    </citation>
    <scope>NUCLEOTIDE SEQUENCE</scope>
    <source>
        <strain evidence="15">TRF0915ILg1</strain>
        <tissue evidence="15">Whole body</tissue>
    </source>
</reference>
<dbReference type="PANTHER" id="PTHR42643:SF33">
    <property type="entry name" value="GLUTAMATE RECEPTOR 2-LIKE PROTEIN"/>
    <property type="match status" value="1"/>
</dbReference>
<dbReference type="SUPFAM" id="SSF53850">
    <property type="entry name" value="Periplasmic binding protein-like II"/>
    <property type="match status" value="1"/>
</dbReference>